<dbReference type="OrthoDB" id="9825920at2"/>
<evidence type="ECO:0000313" key="1">
    <source>
        <dbReference type="EMBL" id="APJ05279.1"/>
    </source>
</evidence>
<dbReference type="AlphaFoldDB" id="A0A1L4D511"/>
<dbReference type="KEGG" id="saqi:AXG55_14755"/>
<dbReference type="EMBL" id="CP017836">
    <property type="protein sequence ID" value="APJ05279.1"/>
    <property type="molecule type" value="Genomic_DNA"/>
</dbReference>
<keyword evidence="1" id="KW-0614">Plasmid</keyword>
<dbReference type="RefSeq" id="WP_148698942.1">
    <property type="nucleotide sequence ID" value="NZ_CP017836.1"/>
</dbReference>
<proteinExistence type="predicted"/>
<protein>
    <submittedName>
        <fullName evidence="1">Uncharacterized protein</fullName>
    </submittedName>
</protein>
<gene>
    <name evidence="1" type="ORF">AXG55_14755</name>
</gene>
<reference evidence="1 2" key="1">
    <citation type="submission" date="2016-10" db="EMBL/GenBank/DDBJ databases">
        <title>Silvanigrella aquatica sp. nov., isolated from a freshwater lake located in the Black Forest, Germany, description of Silvanigrellaceae fam. nov., Silvanigrellales ord. nov., reclassification of the order Bdellovibrionales in the class Oligoflexia, reclassification of the families Bacteriovoracaceae and Halobacteriovoraceae in the new order Bacteriovoracales ord. nov., and reclassification of the family Pseudobacteriovoracaceae in the order Oligoflexiales.</title>
        <authorList>
            <person name="Hahn M.W."/>
            <person name="Schmidt J."/>
            <person name="Koll U."/>
            <person name="Rohde M."/>
            <person name="Verbag S."/>
            <person name="Pitt A."/>
            <person name="Nakai R."/>
            <person name="Naganuma T."/>
            <person name="Lang E."/>
        </authorList>
    </citation>
    <scope>NUCLEOTIDE SEQUENCE [LARGE SCALE GENOMIC DNA]</scope>
    <source>
        <strain evidence="1 2">MWH-Nonnen-W8red</strain>
        <plasmid evidence="2">Plasmid pnonnen2</plasmid>
    </source>
</reference>
<evidence type="ECO:0000313" key="2">
    <source>
        <dbReference type="Proteomes" id="UP000184731"/>
    </source>
</evidence>
<keyword evidence="2" id="KW-1185">Reference proteome</keyword>
<name>A0A1L4D511_9BACT</name>
<organism evidence="1 2">
    <name type="scientific">Silvanigrella aquatica</name>
    <dbReference type="NCBI Taxonomy" id="1915309"/>
    <lineage>
        <taxon>Bacteria</taxon>
        <taxon>Pseudomonadati</taxon>
        <taxon>Bdellovibrionota</taxon>
        <taxon>Oligoflexia</taxon>
        <taxon>Silvanigrellales</taxon>
        <taxon>Silvanigrellaceae</taxon>
        <taxon>Silvanigrella</taxon>
    </lineage>
</organism>
<dbReference type="Proteomes" id="UP000184731">
    <property type="component" value="Plasmid pnonnen2"/>
</dbReference>
<geneLocation type="plasmid" evidence="2">
    <name>pnonnen2</name>
</geneLocation>
<sequence>MTIKLGIGKLKIVPEDPESCSYIHFNVEEVYDRNAPIEGKNEINLSNRTMDEFIEVTGLRKYFSKEQIRNDADDAGEYGIFEYSLFQEANIALLTKHHLTIFKQKKLELLTESYPKFCIEILDWLIYWTEFSIKNYQHPIFCFS</sequence>
<accession>A0A1L4D511</accession>